<evidence type="ECO:0000256" key="1">
    <source>
        <dbReference type="ARBA" id="ARBA00022679"/>
    </source>
</evidence>
<evidence type="ECO:0000259" key="4">
    <source>
        <dbReference type="Pfam" id="PF12804"/>
    </source>
</evidence>
<comment type="caution">
    <text evidence="5">The sequence shown here is derived from an EMBL/GenBank/DDBJ whole genome shotgun (WGS) entry which is preliminary data.</text>
</comment>
<keyword evidence="6" id="KW-1185">Reference proteome</keyword>
<dbReference type="CDD" id="cd02523">
    <property type="entry name" value="PC_cytidylyltransferase"/>
    <property type="match status" value="1"/>
</dbReference>
<dbReference type="PANTHER" id="PTHR43584:SF5">
    <property type="entry name" value="PROTEIN LICC"/>
    <property type="match status" value="1"/>
</dbReference>
<reference evidence="5" key="1">
    <citation type="journal article" date="2014" name="Int. J. Syst. Evol. Microbiol.">
        <title>Complete genome sequence of Corynebacterium casei LMG S-19264T (=DSM 44701T), isolated from a smear-ripened cheese.</title>
        <authorList>
            <consortium name="US DOE Joint Genome Institute (JGI-PGF)"/>
            <person name="Walter F."/>
            <person name="Albersmeier A."/>
            <person name="Kalinowski J."/>
            <person name="Ruckert C."/>
        </authorList>
    </citation>
    <scope>NUCLEOTIDE SEQUENCE</scope>
    <source>
        <strain evidence="5">CGMCC 1.6293</strain>
    </source>
</reference>
<dbReference type="InterPro" id="IPR029044">
    <property type="entry name" value="Nucleotide-diphossugar_trans"/>
</dbReference>
<sequence>MGEFTALIVAAGLGVRMGARGRLTPKGLIALDGLPLVRASVMHLAARGVERVRIVTGHLSELYQQEFSATPGVELIHNPDYATTGSLRSMMTGLAGLDGPLLVLESDIMYEPRALDPLIAAGSGMVLSGPTGAGDEVYVWTDAAGNLVDMSKQADHRSDAPRGELVGITAFTAAHVAAFRGTAEALLADRPKLDYEAGVVAFAQDTDFHCPLIPDLAWAEVDDEQMLAHAREHVWPRASAGLVEAARRKAI</sequence>
<dbReference type="InterPro" id="IPR025877">
    <property type="entry name" value="MobA-like_NTP_Trfase"/>
</dbReference>
<proteinExistence type="predicted"/>
<gene>
    <name evidence="5" type="ORF">GCM10011534_22070</name>
</gene>
<evidence type="ECO:0000313" key="6">
    <source>
        <dbReference type="Proteomes" id="UP000649829"/>
    </source>
</evidence>
<dbReference type="GO" id="GO:0016779">
    <property type="term" value="F:nucleotidyltransferase activity"/>
    <property type="evidence" value="ECO:0007669"/>
    <property type="project" value="UniProtKB-KW"/>
</dbReference>
<dbReference type="EMBL" id="BMLF01000001">
    <property type="protein sequence ID" value="GGL99806.1"/>
    <property type="molecule type" value="Genomic_DNA"/>
</dbReference>
<keyword evidence="1" id="KW-0808">Transferase</keyword>
<dbReference type="Proteomes" id="UP000649829">
    <property type="component" value="Unassembled WGS sequence"/>
</dbReference>
<name>A0A917SVM2_9RHOB</name>
<feature type="domain" description="MobA-like NTP transferase" evidence="4">
    <location>
        <begin position="6"/>
        <end position="122"/>
    </location>
</feature>
<dbReference type="AlphaFoldDB" id="A0A917SVM2"/>
<dbReference type="SUPFAM" id="SSF53448">
    <property type="entry name" value="Nucleotide-diphospho-sugar transferases"/>
    <property type="match status" value="1"/>
</dbReference>
<reference evidence="5" key="2">
    <citation type="submission" date="2020-09" db="EMBL/GenBank/DDBJ databases">
        <authorList>
            <person name="Sun Q."/>
            <person name="Zhou Y."/>
        </authorList>
    </citation>
    <scope>NUCLEOTIDE SEQUENCE</scope>
    <source>
        <strain evidence="5">CGMCC 1.6293</strain>
    </source>
</reference>
<dbReference type="Pfam" id="PF12804">
    <property type="entry name" value="NTP_transf_3"/>
    <property type="match status" value="1"/>
</dbReference>
<dbReference type="Gene3D" id="3.90.550.10">
    <property type="entry name" value="Spore Coat Polysaccharide Biosynthesis Protein SpsA, Chain A"/>
    <property type="match status" value="1"/>
</dbReference>
<keyword evidence="3" id="KW-0460">Magnesium</keyword>
<accession>A0A917SVM2</accession>
<dbReference type="InterPro" id="IPR050065">
    <property type="entry name" value="GlmU-like"/>
</dbReference>
<protein>
    <recommendedName>
        <fullName evidence="4">MobA-like NTP transferase domain-containing protein</fullName>
    </recommendedName>
</protein>
<dbReference type="PANTHER" id="PTHR43584">
    <property type="entry name" value="NUCLEOTIDYL TRANSFERASE"/>
    <property type="match status" value="1"/>
</dbReference>
<evidence type="ECO:0000256" key="2">
    <source>
        <dbReference type="ARBA" id="ARBA00022695"/>
    </source>
</evidence>
<evidence type="ECO:0000256" key="3">
    <source>
        <dbReference type="ARBA" id="ARBA00022842"/>
    </source>
</evidence>
<dbReference type="RefSeq" id="WP_028287897.1">
    <property type="nucleotide sequence ID" value="NZ_BMLF01000001.1"/>
</dbReference>
<evidence type="ECO:0000313" key="5">
    <source>
        <dbReference type="EMBL" id="GGL99806.1"/>
    </source>
</evidence>
<organism evidence="5 6">
    <name type="scientific">Pseudooceanicola nanhaiensis</name>
    <dbReference type="NCBI Taxonomy" id="375761"/>
    <lineage>
        <taxon>Bacteria</taxon>
        <taxon>Pseudomonadati</taxon>
        <taxon>Pseudomonadota</taxon>
        <taxon>Alphaproteobacteria</taxon>
        <taxon>Rhodobacterales</taxon>
        <taxon>Paracoccaceae</taxon>
        <taxon>Pseudooceanicola</taxon>
    </lineage>
</organism>
<keyword evidence="2" id="KW-0548">Nucleotidyltransferase</keyword>